<keyword evidence="5" id="KW-1185">Reference proteome</keyword>
<gene>
    <name evidence="4" type="ORF">LIER_17961</name>
</gene>
<evidence type="ECO:0000313" key="5">
    <source>
        <dbReference type="Proteomes" id="UP001454036"/>
    </source>
</evidence>
<evidence type="ECO:0000313" key="4">
    <source>
        <dbReference type="EMBL" id="GAA0161708.1"/>
    </source>
</evidence>
<dbReference type="GO" id="GO:0003876">
    <property type="term" value="F:AMP deaminase activity"/>
    <property type="evidence" value="ECO:0007669"/>
    <property type="project" value="InterPro"/>
</dbReference>
<dbReference type="SUPFAM" id="SSF51556">
    <property type="entry name" value="Metallo-dependent hydrolases"/>
    <property type="match status" value="1"/>
</dbReference>
<dbReference type="PANTHER" id="PTHR11359:SF0">
    <property type="entry name" value="AMP DEAMINASE"/>
    <property type="match status" value="1"/>
</dbReference>
<dbReference type="InterPro" id="IPR032466">
    <property type="entry name" value="Metal_Hydrolase"/>
</dbReference>
<comment type="similarity">
    <text evidence="1">Belongs to the metallo-dependent hydrolases superfamily. Adenosine and AMP deaminases family.</text>
</comment>
<dbReference type="InterPro" id="IPR006329">
    <property type="entry name" value="AMPD"/>
</dbReference>
<proteinExistence type="inferred from homology"/>
<evidence type="ECO:0000256" key="2">
    <source>
        <dbReference type="PIRSR" id="PIRSR606329-1"/>
    </source>
</evidence>
<name>A0AAV3QDJ5_LITER</name>
<comment type="caution">
    <text evidence="4">The sequence shown here is derived from an EMBL/GenBank/DDBJ whole genome shotgun (WGS) entry which is preliminary data.</text>
</comment>
<dbReference type="GO" id="GO:0046033">
    <property type="term" value="P:AMP metabolic process"/>
    <property type="evidence" value="ECO:0007669"/>
    <property type="project" value="TreeGrafter"/>
</dbReference>
<organism evidence="4 5">
    <name type="scientific">Lithospermum erythrorhizon</name>
    <name type="common">Purple gromwell</name>
    <name type="synonym">Lithospermum officinale var. erythrorhizon</name>
    <dbReference type="NCBI Taxonomy" id="34254"/>
    <lineage>
        <taxon>Eukaryota</taxon>
        <taxon>Viridiplantae</taxon>
        <taxon>Streptophyta</taxon>
        <taxon>Embryophyta</taxon>
        <taxon>Tracheophyta</taxon>
        <taxon>Spermatophyta</taxon>
        <taxon>Magnoliopsida</taxon>
        <taxon>eudicotyledons</taxon>
        <taxon>Gunneridae</taxon>
        <taxon>Pentapetalae</taxon>
        <taxon>asterids</taxon>
        <taxon>lamiids</taxon>
        <taxon>Boraginales</taxon>
        <taxon>Boraginaceae</taxon>
        <taxon>Boraginoideae</taxon>
        <taxon>Lithospermeae</taxon>
        <taxon>Lithospermum</taxon>
    </lineage>
</organism>
<accession>A0AAV3QDJ5</accession>
<dbReference type="AlphaFoldDB" id="A0AAV3QDJ5"/>
<dbReference type="GO" id="GO:0005829">
    <property type="term" value="C:cytosol"/>
    <property type="evidence" value="ECO:0007669"/>
    <property type="project" value="TreeGrafter"/>
</dbReference>
<dbReference type="Gene3D" id="3.20.20.140">
    <property type="entry name" value="Metal-dependent hydrolases"/>
    <property type="match status" value="2"/>
</dbReference>
<protein>
    <submittedName>
        <fullName evidence="4">Uncharacterized protein</fullName>
    </submittedName>
</protein>
<feature type="active site" description="Proton acceptor" evidence="2">
    <location>
        <position position="39"/>
    </location>
</feature>
<dbReference type="EMBL" id="BAABME010004254">
    <property type="protein sequence ID" value="GAA0161708.1"/>
    <property type="molecule type" value="Genomic_DNA"/>
</dbReference>
<dbReference type="GO" id="GO:0032264">
    <property type="term" value="P:IMP salvage"/>
    <property type="evidence" value="ECO:0007669"/>
    <property type="project" value="InterPro"/>
</dbReference>
<evidence type="ECO:0000256" key="3">
    <source>
        <dbReference type="PIRSR" id="PIRSR606329-2"/>
    </source>
</evidence>
<evidence type="ECO:0000256" key="1">
    <source>
        <dbReference type="ARBA" id="ARBA00006676"/>
    </source>
</evidence>
<dbReference type="PANTHER" id="PTHR11359">
    <property type="entry name" value="AMP DEAMINASE"/>
    <property type="match status" value="1"/>
</dbReference>
<reference evidence="4 5" key="1">
    <citation type="submission" date="2024-01" db="EMBL/GenBank/DDBJ databases">
        <title>The complete chloroplast genome sequence of Lithospermum erythrorhizon: insights into the phylogenetic relationship among Boraginaceae species and the maternal lineages of purple gromwells.</title>
        <authorList>
            <person name="Okada T."/>
            <person name="Watanabe K."/>
        </authorList>
    </citation>
    <scope>NUCLEOTIDE SEQUENCE [LARGE SCALE GENOMIC DNA]</scope>
</reference>
<dbReference type="Pfam" id="PF19326">
    <property type="entry name" value="AMP_deaminase"/>
    <property type="match status" value="2"/>
</dbReference>
<dbReference type="Proteomes" id="UP001454036">
    <property type="component" value="Unassembled WGS sequence"/>
</dbReference>
<feature type="binding site" evidence="3">
    <location>
        <position position="20"/>
    </location>
    <ligand>
        <name>substrate</name>
    </ligand>
</feature>
<sequence>MEKLQKMKRVALKKKTENYEAGDIDHLAATFLTTHNISHGINLRKSPVLQYLYYLAQVKMILLFHIGKEYYKRGPDGNDIHKTNIPHIRLEFRDMIWGEEMRHVYLGHATFPKYVEP</sequence>